<dbReference type="Proteomes" id="UP000320390">
    <property type="component" value="Chromosome"/>
</dbReference>
<feature type="compositionally biased region" description="Low complexity" evidence="1">
    <location>
        <begin position="51"/>
        <end position="61"/>
    </location>
</feature>
<feature type="region of interest" description="Disordered" evidence="1">
    <location>
        <begin position="39"/>
        <end position="61"/>
    </location>
</feature>
<evidence type="ECO:0000313" key="2">
    <source>
        <dbReference type="EMBL" id="QDV09850.1"/>
    </source>
</evidence>
<name>A0A518F0I6_9BACT</name>
<accession>A0A518F0I6</accession>
<protein>
    <submittedName>
        <fullName evidence="2">Uncharacterized protein</fullName>
    </submittedName>
</protein>
<reference evidence="2 3" key="1">
    <citation type="submission" date="2019-02" db="EMBL/GenBank/DDBJ databases">
        <title>Deep-cultivation of Planctomycetes and their phenomic and genomic characterization uncovers novel biology.</title>
        <authorList>
            <person name="Wiegand S."/>
            <person name="Jogler M."/>
            <person name="Boedeker C."/>
            <person name="Pinto D."/>
            <person name="Vollmers J."/>
            <person name="Rivas-Marin E."/>
            <person name="Kohn T."/>
            <person name="Peeters S.H."/>
            <person name="Heuer A."/>
            <person name="Rast P."/>
            <person name="Oberbeckmann S."/>
            <person name="Bunk B."/>
            <person name="Jeske O."/>
            <person name="Meyerdierks A."/>
            <person name="Storesund J.E."/>
            <person name="Kallscheuer N."/>
            <person name="Luecker S."/>
            <person name="Lage O.M."/>
            <person name="Pohl T."/>
            <person name="Merkel B.J."/>
            <person name="Hornburger P."/>
            <person name="Mueller R.-W."/>
            <person name="Bruemmer F."/>
            <person name="Labrenz M."/>
            <person name="Spormann A.M."/>
            <person name="Op den Camp H."/>
            <person name="Overmann J."/>
            <person name="Amann R."/>
            <person name="Jetten M.S.M."/>
            <person name="Mascher T."/>
            <person name="Medema M.H."/>
            <person name="Devos D.P."/>
            <person name="Kaster A.-K."/>
            <person name="Ovreas L."/>
            <person name="Rohde M."/>
            <person name="Galperin M.Y."/>
            <person name="Jogler C."/>
        </authorList>
    </citation>
    <scope>NUCLEOTIDE SEQUENCE [LARGE SCALE GENOMIC DNA]</scope>
    <source>
        <strain evidence="2 3">Poly30</strain>
    </source>
</reference>
<proteinExistence type="predicted"/>
<evidence type="ECO:0000313" key="3">
    <source>
        <dbReference type="Proteomes" id="UP000320390"/>
    </source>
</evidence>
<sequence>MGADSGPGEKVLRNEKPQRAATYLARGNIAMKLKTIEAASTRSQAARPEVASPEPEMPTAAEAARAAGERACPTRADGAIPLFQHRVTLSQCQSKQRGMYHKCFSCAHANANR</sequence>
<keyword evidence="3" id="KW-1185">Reference proteome</keyword>
<dbReference type="EMBL" id="CP036434">
    <property type="protein sequence ID" value="QDV09850.1"/>
    <property type="molecule type" value="Genomic_DNA"/>
</dbReference>
<dbReference type="AlphaFoldDB" id="A0A518F0I6"/>
<gene>
    <name evidence="2" type="ORF">Poly30_54100</name>
</gene>
<organism evidence="2 3">
    <name type="scientific">Saltatorellus ferox</name>
    <dbReference type="NCBI Taxonomy" id="2528018"/>
    <lineage>
        <taxon>Bacteria</taxon>
        <taxon>Pseudomonadati</taxon>
        <taxon>Planctomycetota</taxon>
        <taxon>Planctomycetia</taxon>
        <taxon>Planctomycetia incertae sedis</taxon>
        <taxon>Saltatorellus</taxon>
    </lineage>
</organism>
<evidence type="ECO:0000256" key="1">
    <source>
        <dbReference type="SAM" id="MobiDB-lite"/>
    </source>
</evidence>